<gene>
    <name evidence="2" type="ORF">SAMN04489757_10479</name>
</gene>
<evidence type="ECO:0000259" key="1">
    <source>
        <dbReference type="Pfam" id="PF02368"/>
    </source>
</evidence>
<dbReference type="Pfam" id="PF02368">
    <property type="entry name" value="Big_2"/>
    <property type="match status" value="1"/>
</dbReference>
<dbReference type="RefSeq" id="WP_170847876.1">
    <property type="nucleotide sequence ID" value="NZ_BAABFM010000079.1"/>
</dbReference>
<sequence>MLAGNSKKITVKSAEGGKFVGEVTWTSSDKKIAIVDKSGNVTGIKQGSCVISAKINNSNTVKCKVTIKARPQLYITEASFDKNFLGGVEPYITLQNNFGKTIKYIYLDCYFYNTVNDPAYCEIKRTNF</sequence>
<evidence type="ECO:0000313" key="2">
    <source>
        <dbReference type="EMBL" id="SFN91467.1"/>
    </source>
</evidence>
<dbReference type="EMBL" id="FOWD01000004">
    <property type="protein sequence ID" value="SFN91467.1"/>
    <property type="molecule type" value="Genomic_DNA"/>
</dbReference>
<dbReference type="STRING" id="1527.SAMN04489757_10479"/>
<keyword evidence="3" id="KW-1185">Reference proteome</keyword>
<dbReference type="Gene3D" id="2.60.40.1080">
    <property type="match status" value="1"/>
</dbReference>
<dbReference type="AlphaFoldDB" id="A0A1I5CX24"/>
<protein>
    <submittedName>
        <fullName evidence="2">Ig-like domain (Group 2)</fullName>
    </submittedName>
</protein>
<dbReference type="Proteomes" id="UP000198806">
    <property type="component" value="Unassembled WGS sequence"/>
</dbReference>
<dbReference type="InterPro" id="IPR008964">
    <property type="entry name" value="Invasin/intimin_cell_adhesion"/>
</dbReference>
<name>A0A1I5CX24_9FIRM</name>
<proteinExistence type="predicted"/>
<feature type="domain" description="BIG2" evidence="1">
    <location>
        <begin position="3"/>
        <end position="65"/>
    </location>
</feature>
<dbReference type="InterPro" id="IPR003343">
    <property type="entry name" value="Big_2"/>
</dbReference>
<accession>A0A1I5CX24</accession>
<organism evidence="2 3">
    <name type="scientific">Anaerocolumna aminovalerica</name>
    <dbReference type="NCBI Taxonomy" id="1527"/>
    <lineage>
        <taxon>Bacteria</taxon>
        <taxon>Bacillati</taxon>
        <taxon>Bacillota</taxon>
        <taxon>Clostridia</taxon>
        <taxon>Lachnospirales</taxon>
        <taxon>Lachnospiraceae</taxon>
        <taxon>Anaerocolumna</taxon>
    </lineage>
</organism>
<reference evidence="2 3" key="1">
    <citation type="submission" date="2016-10" db="EMBL/GenBank/DDBJ databases">
        <authorList>
            <person name="de Groot N.N."/>
        </authorList>
    </citation>
    <scope>NUCLEOTIDE SEQUENCE [LARGE SCALE GENOMIC DNA]</scope>
    <source>
        <strain evidence="2 3">DSM 1283</strain>
    </source>
</reference>
<evidence type="ECO:0000313" key="3">
    <source>
        <dbReference type="Proteomes" id="UP000198806"/>
    </source>
</evidence>
<dbReference type="SUPFAM" id="SSF49373">
    <property type="entry name" value="Invasin/intimin cell-adhesion fragments"/>
    <property type="match status" value="1"/>
</dbReference>